<proteinExistence type="predicted"/>
<reference evidence="1" key="1">
    <citation type="submission" date="2020-04" db="EMBL/GenBank/DDBJ databases">
        <authorList>
            <person name="Chiriac C."/>
            <person name="Salcher M."/>
            <person name="Ghai R."/>
            <person name="Kavagutti S V."/>
        </authorList>
    </citation>
    <scope>NUCLEOTIDE SEQUENCE</scope>
</reference>
<name>A0A6J5PAR1_9CAUD</name>
<organism evidence="1">
    <name type="scientific">uncultured Caudovirales phage</name>
    <dbReference type="NCBI Taxonomy" id="2100421"/>
    <lineage>
        <taxon>Viruses</taxon>
        <taxon>Duplodnaviria</taxon>
        <taxon>Heunggongvirae</taxon>
        <taxon>Uroviricota</taxon>
        <taxon>Caudoviricetes</taxon>
        <taxon>Peduoviridae</taxon>
        <taxon>Maltschvirus</taxon>
        <taxon>Maltschvirus maltsch</taxon>
    </lineage>
</organism>
<accession>A0A6J5PAR1</accession>
<protein>
    <submittedName>
        <fullName evidence="1">Uncharacterized protein</fullName>
    </submittedName>
</protein>
<evidence type="ECO:0000313" key="1">
    <source>
        <dbReference type="EMBL" id="CAB4166501.1"/>
    </source>
</evidence>
<gene>
    <name evidence="1" type="ORF">UFOVP840_35</name>
</gene>
<sequence>MSILVTDQPGKHPVVWEWLSSRTNLPWSSDLRVIGLEREDGTIAAAVGFNAWTPKACWMHVAFDTPHSLSRKLLQASFSYPFLEHGAEAVYGLTPRNLEAAVRLNQRLGMKPVFETVDSVLFELRREDCRYLKEKH</sequence>
<dbReference type="Gene3D" id="3.40.630.30">
    <property type="match status" value="1"/>
</dbReference>
<dbReference type="InterPro" id="IPR016181">
    <property type="entry name" value="Acyl_CoA_acyltransferase"/>
</dbReference>
<dbReference type="SUPFAM" id="SSF55729">
    <property type="entry name" value="Acyl-CoA N-acyltransferases (Nat)"/>
    <property type="match status" value="1"/>
</dbReference>
<dbReference type="EMBL" id="LR796785">
    <property type="protein sequence ID" value="CAB4166501.1"/>
    <property type="molecule type" value="Genomic_DNA"/>
</dbReference>